<organism evidence="3 4">
    <name type="scientific">Rothia amarae</name>
    <dbReference type="NCBI Taxonomy" id="169480"/>
    <lineage>
        <taxon>Bacteria</taxon>
        <taxon>Bacillati</taxon>
        <taxon>Actinomycetota</taxon>
        <taxon>Actinomycetes</taxon>
        <taxon>Micrococcales</taxon>
        <taxon>Micrococcaceae</taxon>
        <taxon>Rothia</taxon>
    </lineage>
</organism>
<proteinExistence type="predicted"/>
<reference evidence="3 4" key="1">
    <citation type="submission" date="2020-09" db="EMBL/GenBank/DDBJ databases">
        <title>Investigation of environmental microbe.</title>
        <authorList>
            <person name="Ou Y."/>
            <person name="Kang Q."/>
        </authorList>
    </citation>
    <scope>NUCLEOTIDE SEQUENCE [LARGE SCALE GENOMIC DNA]</scope>
    <source>
        <strain evidence="3 4">KJZ-9</strain>
        <plasmid evidence="3 4">p1</plasmid>
    </source>
</reference>
<accession>A0A7S7B072</accession>
<feature type="region of interest" description="Disordered" evidence="1">
    <location>
        <begin position="28"/>
        <end position="61"/>
    </location>
</feature>
<gene>
    <name evidence="3" type="ORF">IDM48_11415</name>
</gene>
<keyword evidence="2" id="KW-0732">Signal</keyword>
<dbReference type="RefSeq" id="WP_202939928.1">
    <property type="nucleotide sequence ID" value="NZ_CP062957.1"/>
</dbReference>
<dbReference type="AlphaFoldDB" id="A0A7S7B072"/>
<sequence>MKNYRTLTAISLTPLALATVLVGCGTQQTQKTESSPAAETTTSVSISPSVTASPSSSTRTVADGTCYDLSQVDRTSATDVAQAFSAVSYCWDSTLDGRTTDGMLRAKDIMSEQFYQTQAESQTRNMLQAQFNEAYKHEGYTSVKVSQTPGDTNQDIDGDKAVRGVSTQWEWTGRDGQNLPGGRAQDNVYLEKHNGVWEVVAVDNSLFEND</sequence>
<evidence type="ECO:0000313" key="4">
    <source>
        <dbReference type="Proteomes" id="UP000516421"/>
    </source>
</evidence>
<evidence type="ECO:0008006" key="5">
    <source>
        <dbReference type="Google" id="ProtNLM"/>
    </source>
</evidence>
<feature type="compositionally biased region" description="Low complexity" evidence="1">
    <location>
        <begin position="32"/>
        <end position="61"/>
    </location>
</feature>
<keyword evidence="4" id="KW-1185">Reference proteome</keyword>
<evidence type="ECO:0000256" key="1">
    <source>
        <dbReference type="SAM" id="MobiDB-lite"/>
    </source>
</evidence>
<dbReference type="KEGG" id="rama:IDM48_11415"/>
<dbReference type="EMBL" id="CP062957">
    <property type="protein sequence ID" value="QOW64896.1"/>
    <property type="molecule type" value="Genomic_DNA"/>
</dbReference>
<dbReference type="PROSITE" id="PS51257">
    <property type="entry name" value="PROKAR_LIPOPROTEIN"/>
    <property type="match status" value="1"/>
</dbReference>
<geneLocation type="plasmid" evidence="3 4">
    <name>p1</name>
</geneLocation>
<evidence type="ECO:0000313" key="3">
    <source>
        <dbReference type="EMBL" id="QOW64896.1"/>
    </source>
</evidence>
<feature type="signal peptide" evidence="2">
    <location>
        <begin position="1"/>
        <end position="18"/>
    </location>
</feature>
<dbReference type="Proteomes" id="UP000516421">
    <property type="component" value="Plasmid p1"/>
</dbReference>
<name>A0A7S7B072_9MICC</name>
<keyword evidence="3" id="KW-0614">Plasmid</keyword>
<feature type="chain" id="PRO_5038668733" description="Nuclear transport factor 2 family protein" evidence="2">
    <location>
        <begin position="19"/>
        <end position="210"/>
    </location>
</feature>
<protein>
    <recommendedName>
        <fullName evidence="5">Nuclear transport factor 2 family protein</fullName>
    </recommendedName>
</protein>
<evidence type="ECO:0000256" key="2">
    <source>
        <dbReference type="SAM" id="SignalP"/>
    </source>
</evidence>